<reference evidence="1 2" key="1">
    <citation type="journal article" date="2012" name="J. Biotechnol.">
        <title>Genome sequence of the plant growth promoting strain Bacillus amyloliquefaciens subsp. plantarum B9601-Y2 and expression of mersacidin and other secondary metabolites.</title>
        <authorList>
            <person name="He P."/>
            <person name="Hao K."/>
            <person name="Blom J."/>
            <person name="Ruckert C."/>
            <person name="Vater J."/>
            <person name="Mao Z."/>
            <person name="Wu Y."/>
            <person name="Hou M."/>
            <person name="He P."/>
            <person name="He Y."/>
            <person name="Borriss R."/>
        </authorList>
    </citation>
    <scope>NUCLEOTIDE SEQUENCE [LARGE SCALE GENOMIC DNA]</scope>
    <source>
        <strain evidence="1">Y2</strain>
    </source>
</reference>
<proteinExistence type="predicted"/>
<organism evidence="1 2">
    <name type="scientific">Bacillus amyloliquefaciens (strain Y2)</name>
    <name type="common">Bacillus amyloliquefaciens subsp. plantarum (strain B9601-Y2)</name>
    <dbReference type="NCBI Taxonomy" id="1155777"/>
    <lineage>
        <taxon>Bacteria</taxon>
        <taxon>Bacillati</taxon>
        <taxon>Bacillota</taxon>
        <taxon>Bacilli</taxon>
        <taxon>Bacillales</taxon>
        <taxon>Bacillaceae</taxon>
        <taxon>Bacillus</taxon>
        <taxon>Bacillus amyloliquefaciens group</taxon>
    </lineage>
</organism>
<gene>
    <name evidence="1" type="ORF">MUS_0535</name>
</gene>
<dbReference type="EMBL" id="CP003332">
    <property type="protein sequence ID" value="AFJ60608.1"/>
    <property type="molecule type" value="Genomic_DNA"/>
</dbReference>
<dbReference type="Proteomes" id="UP000002878">
    <property type="component" value="Chromosome"/>
</dbReference>
<dbReference type="KEGG" id="bqy:MUS_0535"/>
<dbReference type="HOGENOM" id="CLU_3114168_0_0_9"/>
<dbReference type="AlphaFoldDB" id="I2C1T4"/>
<accession>I2C1T4</accession>
<sequence>MLLFDKEQYVKNTFRGLFTRINGSQSVSLGRVPKTPSVTDPWCFLIPAEKKV</sequence>
<evidence type="ECO:0000313" key="1">
    <source>
        <dbReference type="EMBL" id="AFJ60608.1"/>
    </source>
</evidence>
<evidence type="ECO:0000313" key="2">
    <source>
        <dbReference type="Proteomes" id="UP000002878"/>
    </source>
</evidence>
<protein>
    <submittedName>
        <fullName evidence="1">Uncharacterized protein</fullName>
    </submittedName>
</protein>
<name>I2C1T4_BACAY</name>